<keyword evidence="3" id="KW-1185">Reference proteome</keyword>
<evidence type="ECO:0000256" key="1">
    <source>
        <dbReference type="SAM" id="MobiDB-lite"/>
    </source>
</evidence>
<organism evidence="2 3">
    <name type="scientific">Pleuronectes platessa</name>
    <name type="common">European plaice</name>
    <dbReference type="NCBI Taxonomy" id="8262"/>
    <lineage>
        <taxon>Eukaryota</taxon>
        <taxon>Metazoa</taxon>
        <taxon>Chordata</taxon>
        <taxon>Craniata</taxon>
        <taxon>Vertebrata</taxon>
        <taxon>Euteleostomi</taxon>
        <taxon>Actinopterygii</taxon>
        <taxon>Neopterygii</taxon>
        <taxon>Teleostei</taxon>
        <taxon>Neoteleostei</taxon>
        <taxon>Acanthomorphata</taxon>
        <taxon>Carangaria</taxon>
        <taxon>Pleuronectiformes</taxon>
        <taxon>Pleuronectoidei</taxon>
        <taxon>Pleuronectidae</taxon>
        <taxon>Pleuronectes</taxon>
    </lineage>
</organism>
<dbReference type="EMBL" id="CADEAL010003998">
    <property type="protein sequence ID" value="CAB1449033.1"/>
    <property type="molecule type" value="Genomic_DNA"/>
</dbReference>
<gene>
    <name evidence="2" type="ORF">PLEPLA_LOCUS36709</name>
</gene>
<comment type="caution">
    <text evidence="2">The sequence shown here is derived from an EMBL/GenBank/DDBJ whole genome shotgun (WGS) entry which is preliminary data.</text>
</comment>
<reference evidence="2" key="1">
    <citation type="submission" date="2020-03" db="EMBL/GenBank/DDBJ databases">
        <authorList>
            <person name="Weist P."/>
        </authorList>
    </citation>
    <scope>NUCLEOTIDE SEQUENCE</scope>
</reference>
<proteinExistence type="predicted"/>
<dbReference type="AlphaFoldDB" id="A0A9N7VGV2"/>
<protein>
    <submittedName>
        <fullName evidence="2">Uncharacterized protein</fullName>
    </submittedName>
</protein>
<dbReference type="Proteomes" id="UP001153269">
    <property type="component" value="Unassembled WGS sequence"/>
</dbReference>
<evidence type="ECO:0000313" key="3">
    <source>
        <dbReference type="Proteomes" id="UP001153269"/>
    </source>
</evidence>
<feature type="region of interest" description="Disordered" evidence="1">
    <location>
        <begin position="13"/>
        <end position="111"/>
    </location>
</feature>
<sequence length="111" mass="12052">MKWKLKYCLDTNLKMSPPCGALGGSLKQDEASAGRQRDSGRGSAGSNVTLDEAAPGGNVTLDEQRRRQLTLDRQRRSHVTLDEAAPRSQRDAGRGSAGSNVTLTRQRREAT</sequence>
<accession>A0A9N7VGV2</accession>
<feature type="compositionally biased region" description="Basic and acidic residues" evidence="1">
    <location>
        <begin position="27"/>
        <end position="40"/>
    </location>
</feature>
<feature type="compositionally biased region" description="Basic and acidic residues" evidence="1">
    <location>
        <begin position="62"/>
        <end position="93"/>
    </location>
</feature>
<evidence type="ECO:0000313" key="2">
    <source>
        <dbReference type="EMBL" id="CAB1449033.1"/>
    </source>
</evidence>
<name>A0A9N7VGV2_PLEPL</name>